<feature type="signal peptide" evidence="1">
    <location>
        <begin position="1"/>
        <end position="19"/>
    </location>
</feature>
<evidence type="ECO:0000313" key="2">
    <source>
        <dbReference type="EMBL" id="MBV6342373.1"/>
    </source>
</evidence>
<keyword evidence="3" id="KW-1185">Reference proteome</keyword>
<evidence type="ECO:0000256" key="1">
    <source>
        <dbReference type="SAM" id="SignalP"/>
    </source>
</evidence>
<gene>
    <name evidence="2" type="ORF">HWQ67_12330</name>
</gene>
<reference evidence="2 3" key="1">
    <citation type="journal article" date="2020" name="J Geophys Res Biogeosci">
        <title>Magnetotaxis as an Adaptation to Enable Bacterial Shuttling of Microbial Sulfur and Sulfur Cycling Across Aquatic Oxic#Anoxic Interfaces.</title>
        <authorList>
            <person name="Li J."/>
            <person name="Liu P."/>
            <person name="Wang J."/>
            <person name="Roberts A.P."/>
            <person name="Pan Y."/>
        </authorList>
    </citation>
    <scope>NUCLEOTIDE SEQUENCE [LARGE SCALE GENOMIC DNA]</scope>
    <source>
        <strain evidence="2 3">MYR-1_YQ</strain>
    </source>
</reference>
<protein>
    <recommendedName>
        <fullName evidence="4">Secreted protein</fullName>
    </recommendedName>
</protein>
<comment type="caution">
    <text evidence="2">The sequence shown here is derived from an EMBL/GenBank/DDBJ whole genome shotgun (WGS) entry which is preliminary data.</text>
</comment>
<name>A0ABS6S0J7_9BACT</name>
<dbReference type="RefSeq" id="WP_218252992.1">
    <property type="nucleotide sequence ID" value="NZ_JABXWD010000245.1"/>
</dbReference>
<sequence length="184" mass="20778">MKLLMTALMLLALASPAAAQLNAQQQALLGNIFRSELDHRQKQQEWQALYNRIGRTAEEEYVMLDYAKNLAHNQDLIAVWIANLSLGGVNFKSAAVLNLRQIILEELRVKEQAEINYITGERARLQAEITAIQNDPTIPEEMKAELIAQKNADRDELASRLPNYENRKAILDALKAGAIIWDID</sequence>
<keyword evidence="1" id="KW-0732">Signal</keyword>
<evidence type="ECO:0008006" key="4">
    <source>
        <dbReference type="Google" id="ProtNLM"/>
    </source>
</evidence>
<dbReference type="Proteomes" id="UP001196980">
    <property type="component" value="Unassembled WGS sequence"/>
</dbReference>
<feature type="chain" id="PRO_5045993527" description="Secreted protein" evidence="1">
    <location>
        <begin position="20"/>
        <end position="184"/>
    </location>
</feature>
<accession>A0ABS6S0J7</accession>
<organism evidence="2 3">
    <name type="scientific">Candidatus Magnetobacterium casense</name>
    <dbReference type="NCBI Taxonomy" id="1455061"/>
    <lineage>
        <taxon>Bacteria</taxon>
        <taxon>Pseudomonadati</taxon>
        <taxon>Nitrospirota</taxon>
        <taxon>Thermodesulfovibrionia</taxon>
        <taxon>Thermodesulfovibrionales</taxon>
        <taxon>Candidatus Magnetobacteriaceae</taxon>
        <taxon>Candidatus Magnetobacterium</taxon>
    </lineage>
</organism>
<dbReference type="EMBL" id="JABXWD010000245">
    <property type="protein sequence ID" value="MBV6342373.1"/>
    <property type="molecule type" value="Genomic_DNA"/>
</dbReference>
<proteinExistence type="predicted"/>
<evidence type="ECO:0000313" key="3">
    <source>
        <dbReference type="Proteomes" id="UP001196980"/>
    </source>
</evidence>